<keyword evidence="3" id="KW-1185">Reference proteome</keyword>
<evidence type="ECO:0000256" key="1">
    <source>
        <dbReference type="SAM" id="MobiDB-lite"/>
    </source>
</evidence>
<feature type="compositionally biased region" description="Acidic residues" evidence="1">
    <location>
        <begin position="19"/>
        <end position="30"/>
    </location>
</feature>
<proteinExistence type="predicted"/>
<accession>W9QWN3</accession>
<feature type="compositionally biased region" description="Basic and acidic residues" evidence="1">
    <location>
        <begin position="46"/>
        <end position="61"/>
    </location>
</feature>
<feature type="region of interest" description="Disordered" evidence="1">
    <location>
        <begin position="10"/>
        <end position="31"/>
    </location>
</feature>
<dbReference type="EMBL" id="KE343776">
    <property type="protein sequence ID" value="EXB40714.1"/>
    <property type="molecule type" value="Genomic_DNA"/>
</dbReference>
<protein>
    <submittedName>
        <fullName evidence="2">Uncharacterized protein</fullName>
    </submittedName>
</protein>
<sequence length="104" mass="11746">MINVVHINVGGYGSSNSGEVEEGAAAESDEDDRRRLWWWLGAARSRREEGKNENGKSEKRGGRGRRRGQQLRLEDKAGLIDQMNLIVGLDRRRIVDDLYHATIA</sequence>
<organism evidence="2 3">
    <name type="scientific">Morus notabilis</name>
    <dbReference type="NCBI Taxonomy" id="981085"/>
    <lineage>
        <taxon>Eukaryota</taxon>
        <taxon>Viridiplantae</taxon>
        <taxon>Streptophyta</taxon>
        <taxon>Embryophyta</taxon>
        <taxon>Tracheophyta</taxon>
        <taxon>Spermatophyta</taxon>
        <taxon>Magnoliopsida</taxon>
        <taxon>eudicotyledons</taxon>
        <taxon>Gunneridae</taxon>
        <taxon>Pentapetalae</taxon>
        <taxon>rosids</taxon>
        <taxon>fabids</taxon>
        <taxon>Rosales</taxon>
        <taxon>Moraceae</taxon>
        <taxon>Moreae</taxon>
        <taxon>Morus</taxon>
    </lineage>
</organism>
<feature type="region of interest" description="Disordered" evidence="1">
    <location>
        <begin position="46"/>
        <end position="71"/>
    </location>
</feature>
<dbReference type="Proteomes" id="UP000030645">
    <property type="component" value="Unassembled WGS sequence"/>
</dbReference>
<name>W9QWN3_9ROSA</name>
<evidence type="ECO:0000313" key="3">
    <source>
        <dbReference type="Proteomes" id="UP000030645"/>
    </source>
</evidence>
<dbReference type="AlphaFoldDB" id="W9QWN3"/>
<gene>
    <name evidence="2" type="ORF">L484_007297</name>
</gene>
<evidence type="ECO:0000313" key="2">
    <source>
        <dbReference type="EMBL" id="EXB40714.1"/>
    </source>
</evidence>
<reference evidence="3" key="1">
    <citation type="submission" date="2013-01" db="EMBL/GenBank/DDBJ databases">
        <title>Draft Genome Sequence of a Mulberry Tree, Morus notabilis C.K. Schneid.</title>
        <authorList>
            <person name="He N."/>
            <person name="Zhao S."/>
        </authorList>
    </citation>
    <scope>NUCLEOTIDE SEQUENCE</scope>
</reference>